<evidence type="ECO:0000256" key="2">
    <source>
        <dbReference type="SAM" id="Phobius"/>
    </source>
</evidence>
<proteinExistence type="predicted"/>
<evidence type="ECO:0008006" key="5">
    <source>
        <dbReference type="Google" id="ProtNLM"/>
    </source>
</evidence>
<feature type="region of interest" description="Disordered" evidence="1">
    <location>
        <begin position="185"/>
        <end position="205"/>
    </location>
</feature>
<evidence type="ECO:0000313" key="4">
    <source>
        <dbReference type="Proteomes" id="UP001614394"/>
    </source>
</evidence>
<feature type="transmembrane region" description="Helical" evidence="2">
    <location>
        <begin position="36"/>
        <end position="55"/>
    </location>
</feature>
<comment type="caution">
    <text evidence="3">The sequence shown here is derived from an EMBL/GenBank/DDBJ whole genome shotgun (WGS) entry which is preliminary data.</text>
</comment>
<keyword evidence="4" id="KW-1185">Reference proteome</keyword>
<reference evidence="3 4" key="1">
    <citation type="submission" date="2024-10" db="EMBL/GenBank/DDBJ databases">
        <title>The Natural Products Discovery Center: Release of the First 8490 Sequenced Strains for Exploring Actinobacteria Biosynthetic Diversity.</title>
        <authorList>
            <person name="Kalkreuter E."/>
            <person name="Kautsar S.A."/>
            <person name="Yang D."/>
            <person name="Bader C.D."/>
            <person name="Teijaro C.N."/>
            <person name="Fluegel L."/>
            <person name="Davis C.M."/>
            <person name="Simpson J.R."/>
            <person name="Lauterbach L."/>
            <person name="Steele A.D."/>
            <person name="Gui C."/>
            <person name="Meng S."/>
            <person name="Li G."/>
            <person name="Viehrig K."/>
            <person name="Ye F."/>
            <person name="Su P."/>
            <person name="Kiefer A.F."/>
            <person name="Nichols A."/>
            <person name="Cepeda A.J."/>
            <person name="Yan W."/>
            <person name="Fan B."/>
            <person name="Jiang Y."/>
            <person name="Adhikari A."/>
            <person name="Zheng C.-J."/>
            <person name="Schuster L."/>
            <person name="Cowan T.M."/>
            <person name="Smanski M.J."/>
            <person name="Chevrette M.G."/>
            <person name="De Carvalho L.P.S."/>
            <person name="Shen B."/>
        </authorList>
    </citation>
    <scope>NUCLEOTIDE SEQUENCE [LARGE SCALE GENOMIC DNA]</scope>
    <source>
        <strain evidence="3 4">NPDC053399</strain>
    </source>
</reference>
<dbReference type="Proteomes" id="UP001614394">
    <property type="component" value="Unassembled WGS sequence"/>
</dbReference>
<evidence type="ECO:0000256" key="1">
    <source>
        <dbReference type="SAM" id="MobiDB-lite"/>
    </source>
</evidence>
<name>A0ABW8CHD6_9ACTN</name>
<protein>
    <recommendedName>
        <fullName evidence="5">Integral membrane protein</fullName>
    </recommendedName>
</protein>
<keyword evidence="2" id="KW-1133">Transmembrane helix</keyword>
<keyword evidence="2" id="KW-0812">Transmembrane</keyword>
<keyword evidence="2" id="KW-0472">Membrane</keyword>
<organism evidence="3 4">
    <name type="scientific">Streptomyces fildesensis</name>
    <dbReference type="NCBI Taxonomy" id="375757"/>
    <lineage>
        <taxon>Bacteria</taxon>
        <taxon>Bacillati</taxon>
        <taxon>Actinomycetota</taxon>
        <taxon>Actinomycetes</taxon>
        <taxon>Kitasatosporales</taxon>
        <taxon>Streptomycetaceae</taxon>
        <taxon>Streptomyces</taxon>
    </lineage>
</organism>
<dbReference type="EMBL" id="JBITYG010000011">
    <property type="protein sequence ID" value="MFI9105207.1"/>
    <property type="molecule type" value="Genomic_DNA"/>
</dbReference>
<evidence type="ECO:0000313" key="3">
    <source>
        <dbReference type="EMBL" id="MFI9105207.1"/>
    </source>
</evidence>
<feature type="transmembrane region" description="Helical" evidence="2">
    <location>
        <begin position="134"/>
        <end position="152"/>
    </location>
</feature>
<dbReference type="RefSeq" id="WP_399655929.1">
    <property type="nucleotide sequence ID" value="NZ_JBITYG010000011.1"/>
</dbReference>
<gene>
    <name evidence="3" type="ORF">ACIGXA_32330</name>
</gene>
<sequence length="220" mass="22929">MKDIRPPLRALRAALFAALCVTLSSTSHVLMSHTPLPLVTVAGAYGAVFALAYALGGRERGFWPIAGLLVPLELAVDTLFTAGQHTCYGPGGGPVTGSWRSLNEALLCHGGQVGSPLAAVPGAPAATDPTTGPWLLLATHITVGLLASWWLRRGEAGLQRVVRAMAAAAFRPLLVAVAALRAPAARPRQPRARSGQAGPSRFRPLLHSLVRRGPPSLVAL</sequence>
<accession>A0ABW8CHD6</accession>